<dbReference type="CDD" id="cd06899">
    <property type="entry name" value="lectin_legume_LecRK_Arcelin_ConA"/>
    <property type="match status" value="1"/>
</dbReference>
<dbReference type="GO" id="GO:0005524">
    <property type="term" value="F:ATP binding"/>
    <property type="evidence" value="ECO:0007669"/>
    <property type="project" value="UniProtKB-UniRule"/>
</dbReference>
<evidence type="ECO:0000256" key="8">
    <source>
        <dbReference type="ARBA" id="ARBA00022692"/>
    </source>
</evidence>
<dbReference type="GO" id="GO:0005886">
    <property type="term" value="C:plasma membrane"/>
    <property type="evidence" value="ECO:0007669"/>
    <property type="project" value="UniProtKB-SubCell"/>
</dbReference>
<evidence type="ECO:0000256" key="14">
    <source>
        <dbReference type="ARBA" id="ARBA00022989"/>
    </source>
</evidence>
<evidence type="ECO:0000256" key="21">
    <source>
        <dbReference type="SAM" id="SignalP"/>
    </source>
</evidence>
<keyword evidence="17" id="KW-0325">Glycoprotein</keyword>
<keyword evidence="11 18" id="KW-0547">Nucleotide-binding</keyword>
<dbReference type="PANTHER" id="PTHR27007">
    <property type="match status" value="1"/>
</dbReference>
<dbReference type="Gene3D" id="1.10.510.10">
    <property type="entry name" value="Transferase(Phosphotransferase) domain 1"/>
    <property type="match status" value="1"/>
</dbReference>
<keyword evidence="7" id="KW-0808">Transferase</keyword>
<dbReference type="Pfam" id="PF00139">
    <property type="entry name" value="Lectin_legB"/>
    <property type="match status" value="1"/>
</dbReference>
<comment type="similarity">
    <text evidence="2">In the N-terminal section; belongs to the leguminous lectin family.</text>
</comment>
<evidence type="ECO:0000256" key="18">
    <source>
        <dbReference type="PROSITE-ProRule" id="PRU10141"/>
    </source>
</evidence>
<evidence type="ECO:0000256" key="9">
    <source>
        <dbReference type="ARBA" id="ARBA00022729"/>
    </source>
</evidence>
<evidence type="ECO:0000256" key="10">
    <source>
        <dbReference type="ARBA" id="ARBA00022734"/>
    </source>
</evidence>
<name>A0A1D1Y6S7_9ARAE</name>
<evidence type="ECO:0000256" key="19">
    <source>
        <dbReference type="SAM" id="MobiDB-lite"/>
    </source>
</evidence>
<keyword evidence="9 21" id="KW-0732">Signal</keyword>
<keyword evidence="10 23" id="KW-0430">Lectin</keyword>
<dbReference type="SUPFAM" id="SSF56112">
    <property type="entry name" value="Protein kinase-like (PK-like)"/>
    <property type="match status" value="1"/>
</dbReference>
<dbReference type="Gene3D" id="2.60.120.200">
    <property type="match status" value="1"/>
</dbReference>
<dbReference type="PROSITE" id="PS00107">
    <property type="entry name" value="PROTEIN_KINASE_ATP"/>
    <property type="match status" value="1"/>
</dbReference>
<evidence type="ECO:0000259" key="22">
    <source>
        <dbReference type="PROSITE" id="PS50011"/>
    </source>
</evidence>
<feature type="chain" id="PRO_5008899977" description="non-specific serine/threonine protein kinase" evidence="21">
    <location>
        <begin position="22"/>
        <end position="623"/>
    </location>
</feature>
<reference evidence="23" key="1">
    <citation type="submission" date="2015-07" db="EMBL/GenBank/DDBJ databases">
        <title>Transcriptome Assembly of Anthurium amnicola.</title>
        <authorList>
            <person name="Suzuki J."/>
        </authorList>
    </citation>
    <scope>NUCLEOTIDE SEQUENCE</scope>
</reference>
<dbReference type="InterPro" id="IPR019825">
    <property type="entry name" value="Lectin_legB_Mn/Ca_BS"/>
</dbReference>
<accession>A0A1D1Y6S7</accession>
<dbReference type="GO" id="GO:0030246">
    <property type="term" value="F:carbohydrate binding"/>
    <property type="evidence" value="ECO:0007669"/>
    <property type="project" value="UniProtKB-KW"/>
</dbReference>
<feature type="binding site" evidence="18">
    <location>
        <position position="372"/>
    </location>
    <ligand>
        <name>ATP</name>
        <dbReference type="ChEBI" id="CHEBI:30616"/>
    </ligand>
</feature>
<evidence type="ECO:0000256" key="16">
    <source>
        <dbReference type="ARBA" id="ARBA00023170"/>
    </source>
</evidence>
<feature type="region of interest" description="Disordered" evidence="19">
    <location>
        <begin position="499"/>
        <end position="520"/>
    </location>
</feature>
<evidence type="ECO:0000256" key="3">
    <source>
        <dbReference type="ARBA" id="ARBA00010217"/>
    </source>
</evidence>
<dbReference type="Gene3D" id="3.30.200.20">
    <property type="entry name" value="Phosphorylase Kinase, domain 1"/>
    <property type="match status" value="1"/>
</dbReference>
<dbReference type="InterPro" id="IPR011009">
    <property type="entry name" value="Kinase-like_dom_sf"/>
</dbReference>
<dbReference type="GO" id="GO:0002229">
    <property type="term" value="P:defense response to oomycetes"/>
    <property type="evidence" value="ECO:0007669"/>
    <property type="project" value="UniProtKB-ARBA"/>
</dbReference>
<dbReference type="PROSITE" id="PS50011">
    <property type="entry name" value="PROTEIN_KINASE_DOM"/>
    <property type="match status" value="1"/>
</dbReference>
<feature type="transmembrane region" description="Helical" evidence="20">
    <location>
        <begin position="285"/>
        <end position="309"/>
    </location>
</feature>
<dbReference type="InterPro" id="IPR013320">
    <property type="entry name" value="ConA-like_dom_sf"/>
</dbReference>
<comment type="subcellular location">
    <subcellularLocation>
        <location evidence="1">Cell membrane</location>
        <topology evidence="1">Single-pass type I membrane protein</topology>
    </subcellularLocation>
</comment>
<evidence type="ECO:0000256" key="7">
    <source>
        <dbReference type="ARBA" id="ARBA00022679"/>
    </source>
</evidence>
<dbReference type="Pfam" id="PF00069">
    <property type="entry name" value="Pkinase"/>
    <property type="match status" value="1"/>
</dbReference>
<gene>
    <name evidence="23" type="primary">LECRK42_1</name>
    <name evidence="23" type="ORF">g.71758</name>
</gene>
<keyword evidence="5" id="KW-1003">Cell membrane</keyword>
<evidence type="ECO:0000256" key="5">
    <source>
        <dbReference type="ARBA" id="ARBA00022475"/>
    </source>
</evidence>
<dbReference type="SUPFAM" id="SSF49899">
    <property type="entry name" value="Concanavalin A-like lectins/glucanases"/>
    <property type="match status" value="1"/>
</dbReference>
<evidence type="ECO:0000256" key="17">
    <source>
        <dbReference type="ARBA" id="ARBA00023180"/>
    </source>
</evidence>
<feature type="domain" description="Protein kinase" evidence="22">
    <location>
        <begin position="342"/>
        <end position="621"/>
    </location>
</feature>
<dbReference type="FunFam" id="2.60.120.200:FF:000051">
    <property type="entry name" value="L-type lectin-domain containing receptor kinase V.9"/>
    <property type="match status" value="1"/>
</dbReference>
<organism evidence="23">
    <name type="scientific">Anthurium amnicola</name>
    <dbReference type="NCBI Taxonomy" id="1678845"/>
    <lineage>
        <taxon>Eukaryota</taxon>
        <taxon>Viridiplantae</taxon>
        <taxon>Streptophyta</taxon>
        <taxon>Embryophyta</taxon>
        <taxon>Tracheophyta</taxon>
        <taxon>Spermatophyta</taxon>
        <taxon>Magnoliopsida</taxon>
        <taxon>Liliopsida</taxon>
        <taxon>Araceae</taxon>
        <taxon>Pothoideae</taxon>
        <taxon>Potheae</taxon>
        <taxon>Anthurium</taxon>
    </lineage>
</organism>
<keyword evidence="6" id="KW-0723">Serine/threonine-protein kinase</keyword>
<dbReference type="PROSITE" id="PS00307">
    <property type="entry name" value="LECTIN_LEGUME_BETA"/>
    <property type="match status" value="1"/>
</dbReference>
<evidence type="ECO:0000256" key="15">
    <source>
        <dbReference type="ARBA" id="ARBA00023136"/>
    </source>
</evidence>
<keyword evidence="13 18" id="KW-0067">ATP-binding</keyword>
<keyword evidence="12 23" id="KW-0418">Kinase</keyword>
<evidence type="ECO:0000256" key="11">
    <source>
        <dbReference type="ARBA" id="ARBA00022741"/>
    </source>
</evidence>
<dbReference type="InterPro" id="IPR001220">
    <property type="entry name" value="Legume_lectin_dom"/>
</dbReference>
<dbReference type="FunFam" id="3.30.200.20:FF:000112">
    <property type="entry name" value="Lectin-domain containing receptor kinase A4.3"/>
    <property type="match status" value="1"/>
</dbReference>
<proteinExistence type="inferred from homology"/>
<dbReference type="InterPro" id="IPR017441">
    <property type="entry name" value="Protein_kinase_ATP_BS"/>
</dbReference>
<evidence type="ECO:0000256" key="2">
    <source>
        <dbReference type="ARBA" id="ARBA00008536"/>
    </source>
</evidence>
<evidence type="ECO:0000313" key="23">
    <source>
        <dbReference type="EMBL" id="JAT50344.1"/>
    </source>
</evidence>
<dbReference type="EMBL" id="GDJX01017592">
    <property type="protein sequence ID" value="JAT50344.1"/>
    <property type="molecule type" value="Transcribed_RNA"/>
</dbReference>
<protein>
    <recommendedName>
        <fullName evidence="4">non-specific serine/threonine protein kinase</fullName>
        <ecNumber evidence="4">2.7.11.1</ecNumber>
    </recommendedName>
</protein>
<keyword evidence="8 20" id="KW-0812">Transmembrane</keyword>
<dbReference type="InterPro" id="IPR000719">
    <property type="entry name" value="Prot_kinase_dom"/>
</dbReference>
<keyword evidence="15 20" id="KW-0472">Membrane</keyword>
<keyword evidence="16 23" id="KW-0675">Receptor</keyword>
<dbReference type="FunFam" id="1.10.510.10:FF:000240">
    <property type="entry name" value="Lectin-domain containing receptor kinase A4.3"/>
    <property type="match status" value="1"/>
</dbReference>
<dbReference type="AlphaFoldDB" id="A0A1D1Y6S7"/>
<evidence type="ECO:0000256" key="20">
    <source>
        <dbReference type="SAM" id="Phobius"/>
    </source>
</evidence>
<keyword evidence="14 20" id="KW-1133">Transmembrane helix</keyword>
<comment type="similarity">
    <text evidence="3">In the C-terminal section; belongs to the protein kinase superfamily. Ser/Thr protein kinase family.</text>
</comment>
<evidence type="ECO:0000256" key="12">
    <source>
        <dbReference type="ARBA" id="ARBA00022777"/>
    </source>
</evidence>
<dbReference type="GO" id="GO:0004674">
    <property type="term" value="F:protein serine/threonine kinase activity"/>
    <property type="evidence" value="ECO:0007669"/>
    <property type="project" value="UniProtKB-KW"/>
</dbReference>
<feature type="signal peptide" evidence="21">
    <location>
        <begin position="1"/>
        <end position="21"/>
    </location>
</feature>
<evidence type="ECO:0000256" key="6">
    <source>
        <dbReference type="ARBA" id="ARBA00022527"/>
    </source>
</evidence>
<evidence type="ECO:0000256" key="13">
    <source>
        <dbReference type="ARBA" id="ARBA00022840"/>
    </source>
</evidence>
<dbReference type="EC" id="2.7.11.1" evidence="4"/>
<dbReference type="InterPro" id="IPR050528">
    <property type="entry name" value="L-type_Lectin-RKs"/>
</dbReference>
<sequence length="623" mass="68174">MSGLRVMVSVGIVLLHTAVYGDDSFVFHGFREANLSLDGAAKIEPNGLLTLTNATKGQTGHAFHSTPLRFRGAPGGGVLSFSTTFVFAIVPVSPEVASYGMALAISPTKELPRDPPGPYMGLFNSTSDGSAANHVLAVELDTTVHSQFRDVDDNHVGIDVNGVTSFNSSSAAYYVDGRKQNLTLASGSPMQLWVEYDGGRAQLAVALAPLGRPQPEVPLLSSSLNLSGLFLEPMYVGFSASGGKALTSQYVLGWSFRVNGKAERLDLSRLPPLPRTGEPKQRNTLAIWLPIALSVSLLMVAAVLTLVAVRKRKFAEVREDWELEYGPHRFSYKDLYRATKGFRASDLLGVGGFGEVYRGVLPVSKMEVAVKKVSHDSRQGMREFVAEIVTIGRLRHRNLVQLLGYSRRRGGLFLVYDFMPNGSLDKLLFDRTRPTLSWVRRFHAIKGVAAGLLYLHEEWEQVVIHRDVKASSIYLDEAFEPRLSDFGLAGIVGSDLEEDITRGSPGYTPPEFSHTENSSATPKSDVFGFGVVLFELVTGKKPVGDEYPEEEEPTCLVNWVRGLLKRNEGSSAIDPKIRETGSEKQMEAALRIGYLCTAELPSKRPSMQQIVGLLKDIEPVADQ</sequence>
<evidence type="ECO:0000256" key="4">
    <source>
        <dbReference type="ARBA" id="ARBA00012513"/>
    </source>
</evidence>
<evidence type="ECO:0000256" key="1">
    <source>
        <dbReference type="ARBA" id="ARBA00004251"/>
    </source>
</evidence>